<feature type="transmembrane region" description="Helical" evidence="1">
    <location>
        <begin position="39"/>
        <end position="61"/>
    </location>
</feature>
<dbReference type="AlphaFoldDB" id="V4A8X6"/>
<protein>
    <submittedName>
        <fullName evidence="2">Uncharacterized protein</fullName>
    </submittedName>
</protein>
<keyword evidence="1" id="KW-1133">Transmembrane helix</keyword>
<accession>V4A8X6</accession>
<gene>
    <name evidence="2" type="ORF">LOTGIDRAFT_173195</name>
</gene>
<evidence type="ECO:0000313" key="3">
    <source>
        <dbReference type="Proteomes" id="UP000030746"/>
    </source>
</evidence>
<keyword evidence="3" id="KW-1185">Reference proteome</keyword>
<dbReference type="KEGG" id="lgi:LOTGIDRAFT_173195"/>
<dbReference type="CTD" id="20242304"/>
<dbReference type="EMBL" id="KB200718">
    <property type="protein sequence ID" value="ESP00389.1"/>
    <property type="molecule type" value="Genomic_DNA"/>
</dbReference>
<dbReference type="RefSeq" id="XP_009048910.1">
    <property type="nucleotide sequence ID" value="XM_009050662.1"/>
</dbReference>
<dbReference type="GeneID" id="20242304"/>
<dbReference type="HOGENOM" id="CLU_1572401_0_0_1"/>
<organism evidence="2 3">
    <name type="scientific">Lottia gigantea</name>
    <name type="common">Giant owl limpet</name>
    <dbReference type="NCBI Taxonomy" id="225164"/>
    <lineage>
        <taxon>Eukaryota</taxon>
        <taxon>Metazoa</taxon>
        <taxon>Spiralia</taxon>
        <taxon>Lophotrochozoa</taxon>
        <taxon>Mollusca</taxon>
        <taxon>Gastropoda</taxon>
        <taxon>Patellogastropoda</taxon>
        <taxon>Lottioidea</taxon>
        <taxon>Lottiidae</taxon>
        <taxon>Lottia</taxon>
    </lineage>
</organism>
<keyword evidence="1" id="KW-0472">Membrane</keyword>
<proteinExistence type="predicted"/>
<sequence length="170" mass="18302">MSSTERIEFDDMNKYGSNTELSSNSGKSNGGFHVSTAKAFILLLLGVLIAIVIGLIVHFAGNGKEIVCSCPQTESNGNNVPVADRITECKNWAGEGNTEIYLSEMVQRLSGGLLDPMAFSTLSRTDSPKERRITGTQGIVATIARTMSGVSYTLIPQLWRPLFSITVAAQ</sequence>
<reference evidence="2 3" key="1">
    <citation type="journal article" date="2013" name="Nature">
        <title>Insights into bilaterian evolution from three spiralian genomes.</title>
        <authorList>
            <person name="Simakov O."/>
            <person name="Marletaz F."/>
            <person name="Cho S.J."/>
            <person name="Edsinger-Gonzales E."/>
            <person name="Havlak P."/>
            <person name="Hellsten U."/>
            <person name="Kuo D.H."/>
            <person name="Larsson T."/>
            <person name="Lv J."/>
            <person name="Arendt D."/>
            <person name="Savage R."/>
            <person name="Osoegawa K."/>
            <person name="de Jong P."/>
            <person name="Grimwood J."/>
            <person name="Chapman J.A."/>
            <person name="Shapiro H."/>
            <person name="Aerts A."/>
            <person name="Otillar R.P."/>
            <person name="Terry A.Y."/>
            <person name="Boore J.L."/>
            <person name="Grigoriev I.V."/>
            <person name="Lindberg D.R."/>
            <person name="Seaver E.C."/>
            <person name="Weisblat D.A."/>
            <person name="Putnam N.H."/>
            <person name="Rokhsar D.S."/>
        </authorList>
    </citation>
    <scope>NUCLEOTIDE SEQUENCE [LARGE SCALE GENOMIC DNA]</scope>
</reference>
<dbReference type="Proteomes" id="UP000030746">
    <property type="component" value="Unassembled WGS sequence"/>
</dbReference>
<evidence type="ECO:0000256" key="1">
    <source>
        <dbReference type="SAM" id="Phobius"/>
    </source>
</evidence>
<name>V4A8X6_LOTGI</name>
<keyword evidence="1" id="KW-0812">Transmembrane</keyword>
<evidence type="ECO:0000313" key="2">
    <source>
        <dbReference type="EMBL" id="ESP00389.1"/>
    </source>
</evidence>